<name>A0ACB8RMG2_9AGAM</name>
<evidence type="ECO:0000313" key="1">
    <source>
        <dbReference type="EMBL" id="KAI0044805.1"/>
    </source>
</evidence>
<proteinExistence type="predicted"/>
<dbReference type="EMBL" id="MU275971">
    <property type="protein sequence ID" value="KAI0044805.1"/>
    <property type="molecule type" value="Genomic_DNA"/>
</dbReference>
<accession>A0ACB8RMG2</accession>
<protein>
    <submittedName>
        <fullName evidence="1">Uncharacterized protein</fullName>
    </submittedName>
</protein>
<organism evidence="1 2">
    <name type="scientific">Auriscalpium vulgare</name>
    <dbReference type="NCBI Taxonomy" id="40419"/>
    <lineage>
        <taxon>Eukaryota</taxon>
        <taxon>Fungi</taxon>
        <taxon>Dikarya</taxon>
        <taxon>Basidiomycota</taxon>
        <taxon>Agaricomycotina</taxon>
        <taxon>Agaricomycetes</taxon>
        <taxon>Russulales</taxon>
        <taxon>Auriscalpiaceae</taxon>
        <taxon>Auriscalpium</taxon>
    </lineage>
</organism>
<dbReference type="Proteomes" id="UP000814033">
    <property type="component" value="Unassembled WGS sequence"/>
</dbReference>
<reference evidence="1" key="2">
    <citation type="journal article" date="2022" name="New Phytol.">
        <title>Evolutionary transition to the ectomycorrhizal habit in the genomes of a hyperdiverse lineage of mushroom-forming fungi.</title>
        <authorList>
            <person name="Looney B."/>
            <person name="Miyauchi S."/>
            <person name="Morin E."/>
            <person name="Drula E."/>
            <person name="Courty P.E."/>
            <person name="Kohler A."/>
            <person name="Kuo A."/>
            <person name="LaButti K."/>
            <person name="Pangilinan J."/>
            <person name="Lipzen A."/>
            <person name="Riley R."/>
            <person name="Andreopoulos W."/>
            <person name="He G."/>
            <person name="Johnson J."/>
            <person name="Nolan M."/>
            <person name="Tritt A."/>
            <person name="Barry K.W."/>
            <person name="Grigoriev I.V."/>
            <person name="Nagy L.G."/>
            <person name="Hibbett D."/>
            <person name="Henrissat B."/>
            <person name="Matheny P.B."/>
            <person name="Labbe J."/>
            <person name="Martin F.M."/>
        </authorList>
    </citation>
    <scope>NUCLEOTIDE SEQUENCE</scope>
    <source>
        <strain evidence="1">FP105234-sp</strain>
    </source>
</reference>
<comment type="caution">
    <text evidence="1">The sequence shown here is derived from an EMBL/GenBank/DDBJ whole genome shotgun (WGS) entry which is preliminary data.</text>
</comment>
<gene>
    <name evidence="1" type="ORF">FA95DRAFT_1496496</name>
</gene>
<sequence length="125" mass="14374">FANRMEWEVARWAKSHCPTQTSFTNLLNIEGVQECLGLSYNNSRSLNQLIDEIPSLAAWKSTQLCLGSGDNKSYKLLYREPLDCIRALYSNPAFVKHMLYAPKQEYSGSERKEEERLFNEMSTGD</sequence>
<reference evidence="1" key="1">
    <citation type="submission" date="2021-02" db="EMBL/GenBank/DDBJ databases">
        <authorList>
            <consortium name="DOE Joint Genome Institute"/>
            <person name="Ahrendt S."/>
            <person name="Looney B.P."/>
            <person name="Miyauchi S."/>
            <person name="Morin E."/>
            <person name="Drula E."/>
            <person name="Courty P.E."/>
            <person name="Chicoki N."/>
            <person name="Fauchery L."/>
            <person name="Kohler A."/>
            <person name="Kuo A."/>
            <person name="Labutti K."/>
            <person name="Pangilinan J."/>
            <person name="Lipzen A."/>
            <person name="Riley R."/>
            <person name="Andreopoulos W."/>
            <person name="He G."/>
            <person name="Johnson J."/>
            <person name="Barry K.W."/>
            <person name="Grigoriev I.V."/>
            <person name="Nagy L."/>
            <person name="Hibbett D."/>
            <person name="Henrissat B."/>
            <person name="Matheny P.B."/>
            <person name="Labbe J."/>
            <person name="Martin F."/>
        </authorList>
    </citation>
    <scope>NUCLEOTIDE SEQUENCE</scope>
    <source>
        <strain evidence="1">FP105234-sp</strain>
    </source>
</reference>
<feature type="non-terminal residue" evidence="1">
    <location>
        <position position="1"/>
    </location>
</feature>
<keyword evidence="2" id="KW-1185">Reference proteome</keyword>
<evidence type="ECO:0000313" key="2">
    <source>
        <dbReference type="Proteomes" id="UP000814033"/>
    </source>
</evidence>